<organism evidence="1 2">
    <name type="scientific">Salinicoccus hispanicus</name>
    <dbReference type="NCBI Taxonomy" id="157225"/>
    <lineage>
        <taxon>Bacteria</taxon>
        <taxon>Bacillati</taxon>
        <taxon>Bacillota</taxon>
        <taxon>Bacilli</taxon>
        <taxon>Bacillales</taxon>
        <taxon>Staphylococcaceae</taxon>
        <taxon>Salinicoccus</taxon>
    </lineage>
</organism>
<gene>
    <name evidence="1" type="ORF">GQ671_00010</name>
</gene>
<dbReference type="InterPro" id="IPR052949">
    <property type="entry name" value="PA_immunity-related"/>
</dbReference>
<dbReference type="PANTHER" id="PTHR42999:SF1">
    <property type="entry name" value="PENTAPEPTIDE REPEAT-CONTAINING PROTEIN"/>
    <property type="match status" value="1"/>
</dbReference>
<proteinExistence type="predicted"/>
<protein>
    <submittedName>
        <fullName evidence="1">Pentapeptide repeat-containing protein</fullName>
    </submittedName>
</protein>
<name>A0A6N8TUT7_9STAP</name>
<evidence type="ECO:0000313" key="1">
    <source>
        <dbReference type="EMBL" id="MXQ49678.1"/>
    </source>
</evidence>
<keyword evidence="2" id="KW-1185">Reference proteome</keyword>
<dbReference type="Pfam" id="PF13599">
    <property type="entry name" value="Pentapeptide_4"/>
    <property type="match status" value="1"/>
</dbReference>
<dbReference type="Gene3D" id="2.160.20.80">
    <property type="entry name" value="E3 ubiquitin-protein ligase SopA"/>
    <property type="match status" value="1"/>
</dbReference>
<dbReference type="OrthoDB" id="9798656at2"/>
<dbReference type="EMBL" id="WUUK01000001">
    <property type="protein sequence ID" value="MXQ49678.1"/>
    <property type="molecule type" value="Genomic_DNA"/>
</dbReference>
<dbReference type="Proteomes" id="UP000436284">
    <property type="component" value="Unassembled WGS sequence"/>
</dbReference>
<sequence length="211" mass="23979">MKRIPPKLSASLEQAKFNHIFLDEDHMLENREVIDSEFANGTMDRLKIHGSVVRGCNFSESTFTDTDLLDVRFVDCDLSNVNFSKASIHRVEFINCKLVGSRFDECSIKNLLFKESILNLAVMSEGKLENILFETCRMGSTDFFDCKMKKVVFDDCELDEARFIDTSLNGIDISTSHFETFDIKKEDLEGCIVSSTQLIQFASMLGLVVKN</sequence>
<accession>A0A6N8TUT7</accession>
<dbReference type="AlphaFoldDB" id="A0A6N8TUT7"/>
<dbReference type="InterPro" id="IPR001646">
    <property type="entry name" value="5peptide_repeat"/>
</dbReference>
<reference evidence="1 2" key="1">
    <citation type="submission" date="2019-12" db="EMBL/GenBank/DDBJ databases">
        <title>Salinicoccus cyprini sp. nov., isolated from gastro-intestinal tract of mirror carp, Cyprinus carpio var. specularis, collected from Gobind Sagar Reservoir, Himachal Pradesh, India.</title>
        <authorList>
            <person name="Talwar C."/>
            <person name="Singh A.K."/>
            <person name="Lal R."/>
            <person name="Negi R.K."/>
        </authorList>
    </citation>
    <scope>NUCLEOTIDE SEQUENCE [LARGE SCALE GENOMIC DNA]</scope>
    <source>
        <strain evidence="1 2">J-82</strain>
    </source>
</reference>
<dbReference type="SUPFAM" id="SSF141571">
    <property type="entry name" value="Pentapeptide repeat-like"/>
    <property type="match status" value="1"/>
</dbReference>
<dbReference type="RefSeq" id="WP_160650725.1">
    <property type="nucleotide sequence ID" value="NZ_JBHRWU010000001.1"/>
</dbReference>
<evidence type="ECO:0000313" key="2">
    <source>
        <dbReference type="Proteomes" id="UP000436284"/>
    </source>
</evidence>
<comment type="caution">
    <text evidence="1">The sequence shown here is derived from an EMBL/GenBank/DDBJ whole genome shotgun (WGS) entry which is preliminary data.</text>
</comment>
<dbReference type="PANTHER" id="PTHR42999">
    <property type="entry name" value="ANTIBIOTIC RESISTANCE PROTEIN MCBG"/>
    <property type="match status" value="1"/>
</dbReference>
<dbReference type="Pfam" id="PF00805">
    <property type="entry name" value="Pentapeptide"/>
    <property type="match status" value="1"/>
</dbReference>